<dbReference type="EMBL" id="AP023097">
    <property type="protein sequence ID" value="BCE77960.1"/>
    <property type="molecule type" value="Genomic_DNA"/>
</dbReference>
<evidence type="ECO:0000313" key="4">
    <source>
        <dbReference type="EMBL" id="BCE77960.1"/>
    </source>
</evidence>
<evidence type="ECO:0000313" key="2">
    <source>
        <dbReference type="EMBL" id="BCE43035.1"/>
    </source>
</evidence>
<evidence type="ECO:0000313" key="5">
    <source>
        <dbReference type="EMBL" id="BCE86578.1"/>
    </source>
</evidence>
<evidence type="ECO:0000313" key="6">
    <source>
        <dbReference type="EMBL" id="BCE95374.1"/>
    </source>
</evidence>
<reference evidence="2" key="3">
    <citation type="submission" date="2020-05" db="EMBL/GenBank/DDBJ databases">
        <title>Complete genome sequence of Bradyrhizobium diazoefficiens XF3 isolated from soybean nodule.</title>
        <authorList>
            <person name="Noda R."/>
            <person name="Kakizaki K."/>
            <person name="Minamisawa K."/>
        </authorList>
    </citation>
    <scope>NUCLEOTIDE SEQUENCE</scope>
    <source>
        <strain evidence="2">XF3</strain>
    </source>
</reference>
<reference evidence="3" key="4">
    <citation type="submission" date="2020-05" db="EMBL/GenBank/DDBJ databases">
        <title>Complete genome sequence of Bradyrhizobium diazoefficiens XF5 isolated from soybean nodule.</title>
        <authorList>
            <person name="Noda R."/>
            <person name="Kakizaki K."/>
            <person name="Minamisawa K."/>
        </authorList>
    </citation>
    <scope>NUCLEOTIDE SEQUENCE</scope>
    <source>
        <strain evidence="3">XF5</strain>
    </source>
</reference>
<dbReference type="AlphaFoldDB" id="A0A810D6K4"/>
<name>A0A810D6K4_9BRAD</name>
<dbReference type="EMBL" id="AP023099">
    <property type="protein sequence ID" value="BCE95374.1"/>
    <property type="molecule type" value="Genomic_DNA"/>
</dbReference>
<reference evidence="4" key="5">
    <citation type="submission" date="2020-05" db="EMBL/GenBank/DDBJ databases">
        <title>Complete genome sequence of Bradyrhizobium diazoefficiens XF8 isolated from soybean nodule.</title>
        <authorList>
            <person name="Noda R."/>
            <person name="Kakizaki K."/>
            <person name="Minamisawa K."/>
        </authorList>
    </citation>
    <scope>NUCLEOTIDE SEQUENCE</scope>
    <source>
        <strain evidence="4">XF8</strain>
    </source>
</reference>
<evidence type="ECO:0000313" key="3">
    <source>
        <dbReference type="EMBL" id="BCE60612.1"/>
    </source>
</evidence>
<evidence type="ECO:0000313" key="1">
    <source>
        <dbReference type="EMBL" id="BCE34374.1"/>
    </source>
</evidence>
<protein>
    <submittedName>
        <fullName evidence="6">Uncharacterized protein</fullName>
    </submittedName>
</protein>
<reference evidence="1" key="2">
    <citation type="submission" date="2020-05" db="EMBL/GenBank/DDBJ databases">
        <title>Complete genome sequence of Bradyrhizobium diazoefficiens XF2 isolated from soybean nodule.</title>
        <authorList>
            <person name="Noda R."/>
            <person name="Kakizaki K."/>
            <person name="Minamisawa K."/>
        </authorList>
    </citation>
    <scope>NUCLEOTIDE SEQUENCE</scope>
    <source>
        <strain evidence="1">XF2</strain>
    </source>
</reference>
<dbReference type="EMBL" id="AP023095">
    <property type="protein sequence ID" value="BCE60612.1"/>
    <property type="molecule type" value="Genomic_DNA"/>
</dbReference>
<proteinExistence type="predicted"/>
<dbReference type="EMBL" id="AP023092">
    <property type="protein sequence ID" value="BCE34374.1"/>
    <property type="molecule type" value="Genomic_DNA"/>
</dbReference>
<organism evidence="6">
    <name type="scientific">Bradyrhizobium diazoefficiens</name>
    <dbReference type="NCBI Taxonomy" id="1355477"/>
    <lineage>
        <taxon>Bacteria</taxon>
        <taxon>Pseudomonadati</taxon>
        <taxon>Pseudomonadota</taxon>
        <taxon>Alphaproteobacteria</taxon>
        <taxon>Hyphomicrobiales</taxon>
        <taxon>Nitrobacteraceae</taxon>
        <taxon>Bradyrhizobium</taxon>
    </lineage>
</organism>
<accession>A0A810D6K4</accession>
<dbReference type="EMBL" id="AP023093">
    <property type="protein sequence ID" value="BCE43035.1"/>
    <property type="molecule type" value="Genomic_DNA"/>
</dbReference>
<sequence>MLAVFSLLFIGQKNRDELIPALPDLAAHLLEGDVVTKFHHRFLPGERVEIYRVQKRAVEIENGCFRQFAVLHVHHDQAMRTNPLERVLRYAPVEHARPRHRHYADPPATIAGLIEGSEFHNDPGSTRLGPGIQ</sequence>
<gene>
    <name evidence="6" type="ORF">XF10B_81720</name>
    <name evidence="1" type="ORF">XF2B_81430</name>
    <name evidence="2" type="ORF">XF3B_80660</name>
    <name evidence="3" type="ORF">XF5B_81240</name>
    <name evidence="4" type="ORF">XF8B_80710</name>
    <name evidence="5" type="ORF">XF9B_79990</name>
</gene>
<dbReference type="EMBL" id="AP023098">
    <property type="protein sequence ID" value="BCE86578.1"/>
    <property type="molecule type" value="Genomic_DNA"/>
</dbReference>
<reference evidence="6" key="1">
    <citation type="submission" date="2020-05" db="EMBL/GenBank/DDBJ databases">
        <title>Complete genome sequence of Bradyrhizobium diazoefficiens XF10 isolated from soybean nodule.</title>
        <authorList>
            <person name="Noda R."/>
            <person name="Kakizaki K."/>
            <person name="Minamisawa K."/>
        </authorList>
    </citation>
    <scope>NUCLEOTIDE SEQUENCE</scope>
    <source>
        <strain evidence="6">XF10</strain>
    </source>
</reference>
<reference evidence="5" key="6">
    <citation type="submission" date="2020-05" db="EMBL/GenBank/DDBJ databases">
        <title>Complete genome sequence of Bradyrhizobium diazoefficiens XF9 isolated from soybean nodule.</title>
        <authorList>
            <person name="Noda R."/>
            <person name="Kakizaki K."/>
            <person name="Minamisawa K."/>
        </authorList>
    </citation>
    <scope>NUCLEOTIDE SEQUENCE</scope>
    <source>
        <strain evidence="5">XF9</strain>
    </source>
</reference>